<accession>A0ABV1GB76</accession>
<sequence length="497" mass="55311">MHFGTGNIFRAFPAVLCQTLLNQGLTETGIVCCEGYDEEIITRCMRPFDNLSLIVTLCANEKMEKELVASVTESLALSTDEDRVREIFKTPSLQMVSFTITEKGYSLRGADRELLPAIRNDLERGPEHCTMFLPRLVSYCLTRGKTCGKPLALVSMDNCSHNGEKLKLAVFEILDAWKEKGYLEEGAYEYVQNHISFPWSMIDKITPRPHESVQRALEADGWEDMAPFVTSKNTYIAPFVNAEKPQYLVIEDDFPNGRPCLEKAGVMFTSRETVNAVEKMKVCTCLNPLHTSLAVFGCLLGYQSIAAEMKDEDLVGLTEKMSAHEGLPVVVDPGIIDPRAFLQEVLKERFPNPFIPDTPQRIATDTSQKLSIRFGEDIKLHLARGTAHSLVLMPLVFAGWLRYLKGVDDQGNAFACSSDPLLNKLQPGMQAIAEGAVVSAEDLEPTLSDLRIWGADLQAAGLKERVVQYFNEFNAGPGAVRQTLHKYVTACYPNEPS</sequence>
<dbReference type="InterPro" id="IPR008927">
    <property type="entry name" value="6-PGluconate_DH-like_C_sf"/>
</dbReference>
<dbReference type="InterPro" id="IPR036291">
    <property type="entry name" value="NAD(P)-bd_dom_sf"/>
</dbReference>
<dbReference type="PANTHER" id="PTHR43362:SF1">
    <property type="entry name" value="MANNITOL DEHYDROGENASE 2-RELATED"/>
    <property type="match status" value="1"/>
</dbReference>
<feature type="domain" description="Mannitol dehydrogenase N-terminal" evidence="3">
    <location>
        <begin position="1"/>
        <end position="262"/>
    </location>
</feature>
<keyword evidence="6" id="KW-1185">Reference proteome</keyword>
<feature type="domain" description="Mannitol dehydrogenase C-terminal" evidence="4">
    <location>
        <begin position="274"/>
        <end position="470"/>
    </location>
</feature>
<dbReference type="InterPro" id="IPR013328">
    <property type="entry name" value="6PGD_dom2"/>
</dbReference>
<dbReference type="Pfam" id="PF01232">
    <property type="entry name" value="Mannitol_dh"/>
    <property type="match status" value="1"/>
</dbReference>
<evidence type="ECO:0000256" key="1">
    <source>
        <dbReference type="ARBA" id="ARBA00023002"/>
    </source>
</evidence>
<evidence type="ECO:0000259" key="4">
    <source>
        <dbReference type="Pfam" id="PF08125"/>
    </source>
</evidence>
<reference evidence="5 6" key="1">
    <citation type="submission" date="2024-03" db="EMBL/GenBank/DDBJ databases">
        <title>Human intestinal bacterial collection.</title>
        <authorList>
            <person name="Pauvert C."/>
            <person name="Hitch T.C.A."/>
            <person name="Clavel T."/>
        </authorList>
    </citation>
    <scope>NUCLEOTIDE SEQUENCE [LARGE SCALE GENOMIC DNA]</scope>
    <source>
        <strain evidence="5 6">CLA-JM-H11</strain>
    </source>
</reference>
<dbReference type="Pfam" id="PF08125">
    <property type="entry name" value="Mannitol_dh_C"/>
    <property type="match status" value="1"/>
</dbReference>
<dbReference type="Proteomes" id="UP001477672">
    <property type="component" value="Unassembled WGS sequence"/>
</dbReference>
<dbReference type="Gene3D" id="1.10.1040.10">
    <property type="entry name" value="N-(1-d-carboxylethyl)-l-norvaline Dehydrogenase, domain 2"/>
    <property type="match status" value="1"/>
</dbReference>
<dbReference type="SUPFAM" id="SSF51735">
    <property type="entry name" value="NAD(P)-binding Rossmann-fold domains"/>
    <property type="match status" value="1"/>
</dbReference>
<dbReference type="GO" id="GO:0016491">
    <property type="term" value="F:oxidoreductase activity"/>
    <property type="evidence" value="ECO:0007669"/>
    <property type="project" value="UniProtKB-KW"/>
</dbReference>
<dbReference type="InterPro" id="IPR013131">
    <property type="entry name" value="Mannitol_DH_N"/>
</dbReference>
<comment type="caution">
    <text evidence="5">The sequence shown here is derived from an EMBL/GenBank/DDBJ whole genome shotgun (WGS) entry which is preliminary data.</text>
</comment>
<dbReference type="InterPro" id="IPR013118">
    <property type="entry name" value="Mannitol_DH_C"/>
</dbReference>
<dbReference type="EC" id="1.1.1.-" evidence="5"/>
<evidence type="ECO:0000313" key="5">
    <source>
        <dbReference type="EMBL" id="MEQ2518993.1"/>
    </source>
</evidence>
<name>A0ABV1GB76_9FIRM</name>
<protein>
    <submittedName>
        <fullName evidence="5">Mannitol dehydrogenase family protein</fullName>
        <ecNumber evidence="5">1.1.1.-</ecNumber>
    </submittedName>
</protein>
<evidence type="ECO:0000259" key="3">
    <source>
        <dbReference type="Pfam" id="PF01232"/>
    </source>
</evidence>
<dbReference type="EMBL" id="JBBMFA010000030">
    <property type="protein sequence ID" value="MEQ2518993.1"/>
    <property type="molecule type" value="Genomic_DNA"/>
</dbReference>
<dbReference type="RefSeq" id="WP_349214191.1">
    <property type="nucleotide sequence ID" value="NZ_JBBMFA010000030.1"/>
</dbReference>
<dbReference type="PANTHER" id="PTHR43362">
    <property type="entry name" value="MANNITOL DEHYDROGENASE DSF1-RELATED"/>
    <property type="match status" value="1"/>
</dbReference>
<organism evidence="5 6">
    <name type="scientific">Ruthenibacterium intestinale</name>
    <dbReference type="NCBI Taxonomy" id="3133163"/>
    <lineage>
        <taxon>Bacteria</taxon>
        <taxon>Bacillati</taxon>
        <taxon>Bacillota</taxon>
        <taxon>Clostridia</taxon>
        <taxon>Eubacteriales</taxon>
        <taxon>Oscillospiraceae</taxon>
        <taxon>Ruthenibacterium</taxon>
    </lineage>
</organism>
<dbReference type="InterPro" id="IPR050988">
    <property type="entry name" value="Mannitol_DH/Oxidoreductase"/>
</dbReference>
<gene>
    <name evidence="5" type="ORF">WMO24_00850</name>
</gene>
<dbReference type="Gene3D" id="3.40.50.720">
    <property type="entry name" value="NAD(P)-binding Rossmann-like Domain"/>
    <property type="match status" value="1"/>
</dbReference>
<evidence type="ECO:0000313" key="6">
    <source>
        <dbReference type="Proteomes" id="UP001477672"/>
    </source>
</evidence>
<keyword evidence="1 5" id="KW-0560">Oxidoreductase</keyword>
<proteinExistence type="predicted"/>
<dbReference type="SUPFAM" id="SSF48179">
    <property type="entry name" value="6-phosphogluconate dehydrogenase C-terminal domain-like"/>
    <property type="match status" value="1"/>
</dbReference>
<evidence type="ECO:0000256" key="2">
    <source>
        <dbReference type="ARBA" id="ARBA00048615"/>
    </source>
</evidence>
<comment type="catalytic activity">
    <reaction evidence="2">
        <text>D-mannitol 1-phosphate + NAD(+) = beta-D-fructose 6-phosphate + NADH + H(+)</text>
        <dbReference type="Rhea" id="RHEA:19661"/>
        <dbReference type="ChEBI" id="CHEBI:15378"/>
        <dbReference type="ChEBI" id="CHEBI:57540"/>
        <dbReference type="ChEBI" id="CHEBI:57634"/>
        <dbReference type="ChEBI" id="CHEBI:57945"/>
        <dbReference type="ChEBI" id="CHEBI:61381"/>
        <dbReference type="EC" id="1.1.1.17"/>
    </reaction>
</comment>